<evidence type="ECO:0000256" key="4">
    <source>
        <dbReference type="ARBA" id="ARBA00018522"/>
    </source>
</evidence>
<dbReference type="Pfam" id="PF00132">
    <property type="entry name" value="Hexapep"/>
    <property type="match status" value="1"/>
</dbReference>
<dbReference type="PANTHER" id="PTHR42811">
    <property type="entry name" value="SERINE ACETYLTRANSFERASE"/>
    <property type="match status" value="1"/>
</dbReference>
<dbReference type="OrthoDB" id="9801456at2"/>
<proteinExistence type="inferred from homology"/>
<dbReference type="InterPro" id="IPR053376">
    <property type="entry name" value="Serine_acetyltransferase"/>
</dbReference>
<dbReference type="UniPathway" id="UPA00136">
    <property type="reaction ID" value="UER00199"/>
</dbReference>
<dbReference type="InterPro" id="IPR018357">
    <property type="entry name" value="Hexapep_transf_CS"/>
</dbReference>
<keyword evidence="7" id="KW-0677">Repeat</keyword>
<dbReference type="Proteomes" id="UP000294743">
    <property type="component" value="Unassembled WGS sequence"/>
</dbReference>
<evidence type="ECO:0000256" key="2">
    <source>
        <dbReference type="ARBA" id="ARBA00007274"/>
    </source>
</evidence>
<evidence type="ECO:0000256" key="3">
    <source>
        <dbReference type="ARBA" id="ARBA00013266"/>
    </source>
</evidence>
<comment type="caution">
    <text evidence="12">The sequence shown here is derived from an EMBL/GenBank/DDBJ whole genome shotgun (WGS) entry which is preliminary data.</text>
</comment>
<dbReference type="NCBIfam" id="TIGR01172">
    <property type="entry name" value="cysE"/>
    <property type="match status" value="1"/>
</dbReference>
<dbReference type="NCBIfam" id="NF041874">
    <property type="entry name" value="EPS_EpsC"/>
    <property type="match status" value="1"/>
</dbReference>
<evidence type="ECO:0000313" key="12">
    <source>
        <dbReference type="EMBL" id="TDW20781.1"/>
    </source>
</evidence>
<keyword evidence="8" id="KW-0198">Cysteine biosynthesis</keyword>
<keyword evidence="5" id="KW-0028">Amino-acid biosynthesis</keyword>
<protein>
    <recommendedName>
        <fullName evidence="4 11">Serine acetyltransferase</fullName>
        <ecNumber evidence="3 11">2.3.1.30</ecNumber>
    </recommendedName>
</protein>
<comment type="similarity">
    <text evidence="2 11">Belongs to the transferase hexapeptide repeat family.</text>
</comment>
<dbReference type="SUPFAM" id="SSF51161">
    <property type="entry name" value="Trimeric LpxA-like enzymes"/>
    <property type="match status" value="1"/>
</dbReference>
<gene>
    <name evidence="12" type="ORF">EDD63_1101</name>
</gene>
<dbReference type="PROSITE" id="PS00101">
    <property type="entry name" value="HEXAPEP_TRANSFERASES"/>
    <property type="match status" value="1"/>
</dbReference>
<dbReference type="InterPro" id="IPR005881">
    <property type="entry name" value="Ser_O-AcTrfase"/>
</dbReference>
<evidence type="ECO:0000256" key="7">
    <source>
        <dbReference type="ARBA" id="ARBA00022737"/>
    </source>
</evidence>
<dbReference type="CDD" id="cd03354">
    <property type="entry name" value="LbH_SAT"/>
    <property type="match status" value="1"/>
</dbReference>
<evidence type="ECO:0000313" key="13">
    <source>
        <dbReference type="Proteomes" id="UP000294743"/>
    </source>
</evidence>
<dbReference type="FunFam" id="2.160.10.10:FF:000007">
    <property type="entry name" value="Serine acetyltransferase"/>
    <property type="match status" value="1"/>
</dbReference>
<dbReference type="InterPro" id="IPR001451">
    <property type="entry name" value="Hexapep"/>
</dbReference>
<dbReference type="GO" id="GO:0009001">
    <property type="term" value="F:serine O-acetyltransferase activity"/>
    <property type="evidence" value="ECO:0007669"/>
    <property type="project" value="UniProtKB-EC"/>
</dbReference>
<evidence type="ECO:0000256" key="6">
    <source>
        <dbReference type="ARBA" id="ARBA00022679"/>
    </source>
</evidence>
<dbReference type="InterPro" id="IPR011004">
    <property type="entry name" value="Trimer_LpxA-like_sf"/>
</dbReference>
<dbReference type="EMBL" id="SODD01000010">
    <property type="protein sequence ID" value="TDW20781.1"/>
    <property type="molecule type" value="Genomic_DNA"/>
</dbReference>
<comment type="pathway">
    <text evidence="1">Amino-acid biosynthesis; L-cysteine biosynthesis; L-cysteine from L-serine: step 1/2.</text>
</comment>
<evidence type="ECO:0000256" key="8">
    <source>
        <dbReference type="ARBA" id="ARBA00023192"/>
    </source>
</evidence>
<evidence type="ECO:0000256" key="10">
    <source>
        <dbReference type="ARBA" id="ARBA00049486"/>
    </source>
</evidence>
<evidence type="ECO:0000256" key="11">
    <source>
        <dbReference type="PIRNR" id="PIRNR000441"/>
    </source>
</evidence>
<comment type="catalytic activity">
    <reaction evidence="10 11">
        <text>L-serine + acetyl-CoA = O-acetyl-L-serine + CoA</text>
        <dbReference type="Rhea" id="RHEA:24560"/>
        <dbReference type="ChEBI" id="CHEBI:33384"/>
        <dbReference type="ChEBI" id="CHEBI:57287"/>
        <dbReference type="ChEBI" id="CHEBI:57288"/>
        <dbReference type="ChEBI" id="CHEBI:58340"/>
        <dbReference type="EC" id="2.3.1.30"/>
    </reaction>
</comment>
<keyword evidence="13" id="KW-1185">Reference proteome</keyword>
<name>A0A4R7ZUW0_9FIRM</name>
<reference evidence="12 13" key="1">
    <citation type="submission" date="2019-03" db="EMBL/GenBank/DDBJ databases">
        <title>Genomic Encyclopedia of Type Strains, Phase IV (KMG-IV): sequencing the most valuable type-strain genomes for metagenomic binning, comparative biology and taxonomic classification.</title>
        <authorList>
            <person name="Goeker M."/>
        </authorList>
    </citation>
    <scope>NUCLEOTIDE SEQUENCE [LARGE SCALE GENOMIC DNA]</scope>
    <source>
        <strain evidence="12 13">DSM 28867</strain>
    </source>
</reference>
<evidence type="ECO:0000256" key="9">
    <source>
        <dbReference type="ARBA" id="ARBA00023315"/>
    </source>
</evidence>
<keyword evidence="6 11" id="KW-0808">Transferase</keyword>
<dbReference type="GO" id="GO:0006535">
    <property type="term" value="P:cysteine biosynthetic process from serine"/>
    <property type="evidence" value="ECO:0007669"/>
    <property type="project" value="InterPro"/>
</dbReference>
<accession>A0A4R7ZUW0</accession>
<dbReference type="GO" id="GO:0005737">
    <property type="term" value="C:cytoplasm"/>
    <property type="evidence" value="ECO:0007669"/>
    <property type="project" value="InterPro"/>
</dbReference>
<dbReference type="EC" id="2.3.1.30" evidence="3 11"/>
<organism evidence="12 13">
    <name type="scientific">Breznakia blatticola</name>
    <dbReference type="NCBI Taxonomy" id="1754012"/>
    <lineage>
        <taxon>Bacteria</taxon>
        <taxon>Bacillati</taxon>
        <taxon>Bacillota</taxon>
        <taxon>Erysipelotrichia</taxon>
        <taxon>Erysipelotrichales</taxon>
        <taxon>Erysipelotrichaceae</taxon>
        <taxon>Breznakia</taxon>
    </lineage>
</organism>
<dbReference type="InterPro" id="IPR042122">
    <property type="entry name" value="Ser_AcTrfase_N_sf"/>
</dbReference>
<keyword evidence="9 11" id="KW-0012">Acyltransferase</keyword>
<dbReference type="PIRSF" id="PIRSF000441">
    <property type="entry name" value="CysE"/>
    <property type="match status" value="1"/>
</dbReference>
<dbReference type="Gene3D" id="1.10.3130.10">
    <property type="entry name" value="serine acetyltransferase, domain 1"/>
    <property type="match status" value="1"/>
</dbReference>
<evidence type="ECO:0000256" key="5">
    <source>
        <dbReference type="ARBA" id="ARBA00022605"/>
    </source>
</evidence>
<dbReference type="AlphaFoldDB" id="A0A4R7ZUW0"/>
<dbReference type="Gene3D" id="2.160.10.10">
    <property type="entry name" value="Hexapeptide repeat proteins"/>
    <property type="match status" value="1"/>
</dbReference>
<sequence>MFEGIRAQIRHTKEADPAARSAFEIIVLYPHMKALFFYRIAHFFYKIHLYFLARLTSNIARWWVGIEIHPGATIGKGLLIDHGMGVVIGETAVVGDYCTIYHQVTLGGTGKEHCKRHPTLEDHVMVGAGAKVLGNITIGSHAKVGSNAVVTKDVAPYTSVVGIPAKEVKKREA</sequence>
<evidence type="ECO:0000256" key="1">
    <source>
        <dbReference type="ARBA" id="ARBA00004876"/>
    </source>
</evidence>
<dbReference type="RefSeq" id="WP_134168823.1">
    <property type="nucleotide sequence ID" value="NZ_SODD01000010.1"/>
</dbReference>
<dbReference type="InterPro" id="IPR045304">
    <property type="entry name" value="LbH_SAT"/>
</dbReference>